<evidence type="ECO:0000313" key="3">
    <source>
        <dbReference type="EMBL" id="EFN77432.1"/>
    </source>
</evidence>
<evidence type="ECO:0000256" key="1">
    <source>
        <dbReference type="SAM" id="Coils"/>
    </source>
</evidence>
<evidence type="ECO:0000256" key="2">
    <source>
        <dbReference type="SAM" id="Phobius"/>
    </source>
</evidence>
<proteinExistence type="predicted"/>
<gene>
    <name evidence="3" type="ORF">EAI_13711</name>
</gene>
<evidence type="ECO:0000313" key="4">
    <source>
        <dbReference type="Proteomes" id="UP000008237"/>
    </source>
</evidence>
<dbReference type="AlphaFoldDB" id="E2C3P6"/>
<keyword evidence="1" id="KW-0175">Coiled coil</keyword>
<keyword evidence="4" id="KW-1185">Reference proteome</keyword>
<dbReference type="Proteomes" id="UP000008237">
    <property type="component" value="Unassembled WGS sequence"/>
</dbReference>
<reference evidence="3 4" key="1">
    <citation type="journal article" date="2010" name="Science">
        <title>Genomic comparison of the ants Camponotus floridanus and Harpegnathos saltator.</title>
        <authorList>
            <person name="Bonasio R."/>
            <person name="Zhang G."/>
            <person name="Ye C."/>
            <person name="Mutti N.S."/>
            <person name="Fang X."/>
            <person name="Qin N."/>
            <person name="Donahue G."/>
            <person name="Yang P."/>
            <person name="Li Q."/>
            <person name="Li C."/>
            <person name="Zhang P."/>
            <person name="Huang Z."/>
            <person name="Berger S.L."/>
            <person name="Reinberg D."/>
            <person name="Wang J."/>
            <person name="Liebig J."/>
        </authorList>
    </citation>
    <scope>NUCLEOTIDE SEQUENCE [LARGE SCALE GENOMIC DNA]</scope>
    <source>
        <strain evidence="3 4">R22 G/1</strain>
    </source>
</reference>
<keyword evidence="2" id="KW-1133">Transmembrane helix</keyword>
<name>E2C3P6_HARSA</name>
<feature type="coiled-coil region" evidence="1">
    <location>
        <begin position="60"/>
        <end position="87"/>
    </location>
</feature>
<sequence length="225" mass="26056">MSEYIEPQTHTDFTLRTEYDKTYYANECLPQFQKIASTANTQQNISQQQEEYMYAEEVPVQKENTKTRKMEERLANLELEVKKMNGTLMKILKCAQDRYSAVEIPQGLPISTLEQIDAFENQDDERYSQVSTIFFFGGVSMLWCILFLRIIVPKKDPHIAKEEKKNAASALSNNANASSLLVSLEFHRLVFLVRCYISNDLKFIFRCFVANKMSRSASEDELKTV</sequence>
<dbReference type="InParanoid" id="E2C3P6"/>
<accession>E2C3P6</accession>
<organism evidence="4">
    <name type="scientific">Harpegnathos saltator</name>
    <name type="common">Jerdon's jumping ant</name>
    <dbReference type="NCBI Taxonomy" id="610380"/>
    <lineage>
        <taxon>Eukaryota</taxon>
        <taxon>Metazoa</taxon>
        <taxon>Ecdysozoa</taxon>
        <taxon>Arthropoda</taxon>
        <taxon>Hexapoda</taxon>
        <taxon>Insecta</taxon>
        <taxon>Pterygota</taxon>
        <taxon>Neoptera</taxon>
        <taxon>Endopterygota</taxon>
        <taxon>Hymenoptera</taxon>
        <taxon>Apocrita</taxon>
        <taxon>Aculeata</taxon>
        <taxon>Formicoidea</taxon>
        <taxon>Formicidae</taxon>
        <taxon>Ponerinae</taxon>
        <taxon>Ponerini</taxon>
        <taxon>Harpegnathos</taxon>
    </lineage>
</organism>
<dbReference type="EMBL" id="GL452351">
    <property type="protein sequence ID" value="EFN77432.1"/>
    <property type="molecule type" value="Genomic_DNA"/>
</dbReference>
<protein>
    <submittedName>
        <fullName evidence="3">Uncharacterized protein</fullName>
    </submittedName>
</protein>
<feature type="transmembrane region" description="Helical" evidence="2">
    <location>
        <begin position="133"/>
        <end position="152"/>
    </location>
</feature>
<keyword evidence="2" id="KW-0472">Membrane</keyword>
<keyword evidence="2" id="KW-0812">Transmembrane</keyword>